<evidence type="ECO:0000313" key="2">
    <source>
        <dbReference type="EMBL" id="WTQ76969.1"/>
    </source>
</evidence>
<reference evidence="2" key="1">
    <citation type="submission" date="2022-10" db="EMBL/GenBank/DDBJ databases">
        <title>The complete genomes of actinobacterial strains from the NBC collection.</title>
        <authorList>
            <person name="Joergensen T.S."/>
            <person name="Alvarez Arevalo M."/>
            <person name="Sterndorff E.B."/>
            <person name="Faurdal D."/>
            <person name="Vuksanovic O."/>
            <person name="Mourched A.-S."/>
            <person name="Charusanti P."/>
            <person name="Shaw S."/>
            <person name="Blin K."/>
            <person name="Weber T."/>
        </authorList>
    </citation>
    <scope>NUCLEOTIDE SEQUENCE</scope>
    <source>
        <strain evidence="2">NBC_00148</strain>
    </source>
</reference>
<name>A0AAU1M042_9ACTN</name>
<feature type="transmembrane region" description="Helical" evidence="1">
    <location>
        <begin position="73"/>
        <end position="90"/>
    </location>
</feature>
<sequence length="129" mass="14235">MTQARALPDNATEWWIYLGVLVLYLLTRWLLAWNQARREGAEHPVRTAFEDEEPQEAGAGAAAVGAFRSYRQLLGFVAAAVVVTLVAALTEGGVRLALMCTLVPVAVVVLAYLDFRRARTHRRLGQGRT</sequence>
<proteinExistence type="predicted"/>
<gene>
    <name evidence="2" type="ORF">OG222_29320</name>
</gene>
<accession>A0AAU1M042</accession>
<dbReference type="AlphaFoldDB" id="A0AAU1M042"/>
<keyword evidence="1" id="KW-0472">Membrane</keyword>
<protein>
    <recommendedName>
        <fullName evidence="3">Integral membrane protein</fullName>
    </recommendedName>
</protein>
<feature type="transmembrane region" description="Helical" evidence="1">
    <location>
        <begin position="96"/>
        <end position="115"/>
    </location>
</feature>
<evidence type="ECO:0008006" key="3">
    <source>
        <dbReference type="Google" id="ProtNLM"/>
    </source>
</evidence>
<organism evidence="2">
    <name type="scientific">Streptomyces sp. NBC_00148</name>
    <dbReference type="NCBI Taxonomy" id="2903626"/>
    <lineage>
        <taxon>Bacteria</taxon>
        <taxon>Bacillati</taxon>
        <taxon>Actinomycetota</taxon>
        <taxon>Actinomycetes</taxon>
        <taxon>Kitasatosporales</taxon>
        <taxon>Streptomycetaceae</taxon>
        <taxon>Streptomyces</taxon>
    </lineage>
</organism>
<evidence type="ECO:0000256" key="1">
    <source>
        <dbReference type="SAM" id="Phobius"/>
    </source>
</evidence>
<dbReference type="EMBL" id="CP108169">
    <property type="protein sequence ID" value="WTQ76969.1"/>
    <property type="molecule type" value="Genomic_DNA"/>
</dbReference>
<keyword evidence="1" id="KW-0812">Transmembrane</keyword>
<keyword evidence="1" id="KW-1133">Transmembrane helix</keyword>
<feature type="transmembrane region" description="Helical" evidence="1">
    <location>
        <begin position="14"/>
        <end position="31"/>
    </location>
</feature>